<accession>A0A814WGR5</accession>
<dbReference type="GO" id="GO:0006355">
    <property type="term" value="P:regulation of DNA-templated transcription"/>
    <property type="evidence" value="ECO:0007669"/>
    <property type="project" value="TreeGrafter"/>
</dbReference>
<dbReference type="PANTHER" id="PTHR21494:SF0">
    <property type="entry name" value="ACTIVATING SIGNAL COINTEGRATOR 1 COMPLEX SUBUNIT 2"/>
    <property type="match status" value="1"/>
</dbReference>
<name>A0A814WGR5_9BILA</name>
<dbReference type="EMBL" id="CAJNOL010000795">
    <property type="protein sequence ID" value="CAF1202051.1"/>
    <property type="molecule type" value="Genomic_DNA"/>
</dbReference>
<comment type="caution">
    <text evidence="2">The sequence shown here is derived from an EMBL/GenBank/DDBJ whole genome shotgun (WGS) entry which is preliminary data.</text>
</comment>
<dbReference type="EMBL" id="CAJNOH010000374">
    <property type="protein sequence ID" value="CAF1019269.1"/>
    <property type="molecule type" value="Genomic_DNA"/>
</dbReference>
<keyword evidence="3" id="KW-1185">Reference proteome</keyword>
<sequence>MAVPLDQQYKIEKKGIIEERISVLHLSGIDQHYFVTYIPLPTNIEDDGAIEQWIERMTFICDDLTWLLQQNHTKFWCEVAFNRDFHSMLDSYLRYAPRPQRTISINNYSSILNNKELEENISRLMFMCILRLSTHKESSENFFTPEGFGHVIYDNYIFDIPRLFDICSLYAIHNKVLLSKMIGNIFKQQQAYSRDLKDAIKSIKDVIAKRIRTFHTQSGPKKLNTITETSSMGEIIDLLYYILDLSCTINRFFSVYPQGRIIFFHEDFHLTQKNFFFYFIRLIQLFETFLRVYERAQQFNEISDYIEIFEETKYETITLFNDLLASCCIDSLLNNDNKSENVESIINIFSLLITEKRFLAAYEDYFNLCEIIDLAHQTTGLLDDQQIEFYTDGVKQAIEVYGTPSCKRKLTSVKTSPSEGSASANTSVKQSTNTNVQMIQDLFPHLDEKYIQVS</sequence>
<protein>
    <submittedName>
        <fullName evidence="2">Uncharacterized protein</fullName>
    </submittedName>
</protein>
<dbReference type="PANTHER" id="PTHR21494">
    <property type="entry name" value="ACTIVATING SIGNAL COINTEGRATOR 1 COMPLEX SUBUNIT 2 ASC-1 COMPLEX SUBUNIT P100"/>
    <property type="match status" value="1"/>
</dbReference>
<dbReference type="AlphaFoldDB" id="A0A814WGR5"/>
<dbReference type="InterPro" id="IPR052586">
    <property type="entry name" value="ASCC2"/>
</dbReference>
<evidence type="ECO:0000313" key="3">
    <source>
        <dbReference type="Proteomes" id="UP000663870"/>
    </source>
</evidence>
<dbReference type="GO" id="GO:0043130">
    <property type="term" value="F:ubiquitin binding"/>
    <property type="evidence" value="ECO:0007669"/>
    <property type="project" value="TreeGrafter"/>
</dbReference>
<gene>
    <name evidence="2" type="ORF">JXQ802_LOCUS24477</name>
    <name evidence="1" type="ORF">PYM288_LOCUS15530</name>
</gene>
<proteinExistence type="predicted"/>
<reference evidence="2" key="1">
    <citation type="submission" date="2021-02" db="EMBL/GenBank/DDBJ databases">
        <authorList>
            <person name="Nowell W R."/>
        </authorList>
    </citation>
    <scope>NUCLEOTIDE SEQUENCE</scope>
</reference>
<organism evidence="2 3">
    <name type="scientific">Rotaria sordida</name>
    <dbReference type="NCBI Taxonomy" id="392033"/>
    <lineage>
        <taxon>Eukaryota</taxon>
        <taxon>Metazoa</taxon>
        <taxon>Spiralia</taxon>
        <taxon>Gnathifera</taxon>
        <taxon>Rotifera</taxon>
        <taxon>Eurotatoria</taxon>
        <taxon>Bdelloidea</taxon>
        <taxon>Philodinida</taxon>
        <taxon>Philodinidae</taxon>
        <taxon>Rotaria</taxon>
    </lineage>
</organism>
<dbReference type="Proteomes" id="UP000663870">
    <property type="component" value="Unassembled WGS sequence"/>
</dbReference>
<evidence type="ECO:0000313" key="1">
    <source>
        <dbReference type="EMBL" id="CAF1019269.1"/>
    </source>
</evidence>
<dbReference type="Proteomes" id="UP000663854">
    <property type="component" value="Unassembled WGS sequence"/>
</dbReference>
<evidence type="ECO:0000313" key="2">
    <source>
        <dbReference type="EMBL" id="CAF1202051.1"/>
    </source>
</evidence>